<geneLocation type="mitochondrion" evidence="23"/>
<dbReference type="CDD" id="cd00290">
    <property type="entry name" value="cytochrome_b_C"/>
    <property type="match status" value="1"/>
</dbReference>
<evidence type="ECO:0000256" key="9">
    <source>
        <dbReference type="ARBA" id="ARBA00022723"/>
    </source>
</evidence>
<dbReference type="PROSITE" id="PS51002">
    <property type="entry name" value="CYTB_NTER"/>
    <property type="match status" value="1"/>
</dbReference>
<evidence type="ECO:0000256" key="5">
    <source>
        <dbReference type="ARBA" id="ARBA00022448"/>
    </source>
</evidence>
<dbReference type="CDD" id="cd00284">
    <property type="entry name" value="Cytochrome_b_N"/>
    <property type="match status" value="1"/>
</dbReference>
<gene>
    <name evidence="23" type="primary">CYTB</name>
</gene>
<dbReference type="PANTHER" id="PTHR19271">
    <property type="entry name" value="CYTOCHROME B"/>
    <property type="match status" value="1"/>
</dbReference>
<evidence type="ECO:0000256" key="14">
    <source>
        <dbReference type="ARBA" id="ARBA00023075"/>
    </source>
</evidence>
<keyword evidence="13 19" id="KW-0408">Iron</keyword>
<dbReference type="GO" id="GO:0008121">
    <property type="term" value="F:quinol-cytochrome-c reductase activity"/>
    <property type="evidence" value="ECO:0007669"/>
    <property type="project" value="InterPro"/>
</dbReference>
<keyword evidence="11 20" id="KW-0249">Electron transport</keyword>
<keyword evidence="8 20" id="KW-0812">Transmembrane</keyword>
<dbReference type="InterPro" id="IPR016174">
    <property type="entry name" value="Di-haem_cyt_TM"/>
</dbReference>
<comment type="cofactor">
    <cofactor evidence="19">
        <name>heme</name>
        <dbReference type="ChEBI" id="CHEBI:30413"/>
    </cofactor>
    <text evidence="19">Binds 2 heme groups non-covalently.</text>
</comment>
<feature type="transmembrane region" description="Helical" evidence="20">
    <location>
        <begin position="229"/>
        <end position="246"/>
    </location>
</feature>
<evidence type="ECO:0000256" key="10">
    <source>
        <dbReference type="ARBA" id="ARBA00022792"/>
    </source>
</evidence>
<dbReference type="PROSITE" id="PS51003">
    <property type="entry name" value="CYTB_CTER"/>
    <property type="match status" value="1"/>
</dbReference>
<dbReference type="EMBL" id="KC776703">
    <property type="protein sequence ID" value="AGK38051.1"/>
    <property type="molecule type" value="Genomic_DNA"/>
</dbReference>
<feature type="binding site" description="axial binding residue" evidence="19">
    <location>
        <position position="196"/>
    </location>
    <ligand>
        <name>heme b</name>
        <dbReference type="ChEBI" id="CHEBI:60344"/>
        <label>b566</label>
    </ligand>
    <ligandPart>
        <name>Fe</name>
        <dbReference type="ChEBI" id="CHEBI:18248"/>
    </ligandPart>
</feature>
<dbReference type="FunFam" id="1.20.810.10:FF:000002">
    <property type="entry name" value="Cytochrome b"/>
    <property type="match status" value="1"/>
</dbReference>
<keyword evidence="12 20" id="KW-1133">Transmembrane helix</keyword>
<feature type="transmembrane region" description="Helical" evidence="20">
    <location>
        <begin position="320"/>
        <end position="338"/>
    </location>
</feature>
<evidence type="ECO:0000256" key="6">
    <source>
        <dbReference type="ARBA" id="ARBA00022617"/>
    </source>
</evidence>
<dbReference type="InterPro" id="IPR036150">
    <property type="entry name" value="Cyt_b/b6_C_sf"/>
</dbReference>
<dbReference type="Gene3D" id="1.20.810.10">
    <property type="entry name" value="Cytochrome Bc1 Complex, Chain C"/>
    <property type="match status" value="1"/>
</dbReference>
<dbReference type="SUPFAM" id="SSF81342">
    <property type="entry name" value="Transmembrane di-heme cytochromes"/>
    <property type="match status" value="1"/>
</dbReference>
<evidence type="ECO:0000256" key="4">
    <source>
        <dbReference type="ARBA" id="ARBA00013531"/>
    </source>
</evidence>
<feature type="transmembrane region" description="Helical" evidence="20">
    <location>
        <begin position="145"/>
        <end position="166"/>
    </location>
</feature>
<evidence type="ECO:0000256" key="15">
    <source>
        <dbReference type="ARBA" id="ARBA00023128"/>
    </source>
</evidence>
<evidence type="ECO:0000256" key="12">
    <source>
        <dbReference type="ARBA" id="ARBA00022989"/>
    </source>
</evidence>
<feature type="binding site" description="axial binding residue" evidence="19">
    <location>
        <position position="83"/>
    </location>
    <ligand>
        <name>heme b</name>
        <dbReference type="ChEBI" id="CHEBI:60344"/>
        <label>b562</label>
    </ligand>
    <ligandPart>
        <name>Fe</name>
        <dbReference type="ChEBI" id="CHEBI:18248"/>
    </ligandPart>
</feature>
<evidence type="ECO:0000256" key="3">
    <source>
        <dbReference type="ARBA" id="ARBA00011088"/>
    </source>
</evidence>
<dbReference type="GO" id="GO:0045275">
    <property type="term" value="C:respiratory chain complex III"/>
    <property type="evidence" value="ECO:0007669"/>
    <property type="project" value="InterPro"/>
</dbReference>
<comment type="cofactor">
    <cofactor evidence="20">
        <name>heme b</name>
        <dbReference type="ChEBI" id="CHEBI:60344"/>
    </cofactor>
    <text evidence="20">Binds 2 heme groups non-covalently.</text>
</comment>
<reference evidence="23" key="1">
    <citation type="submission" date="2013-03" db="EMBL/GenBank/DDBJ databases">
        <title>Preliminary analysis of mitochondrial genome phylogeography of Blainville's, Cuvier's and Gervais' beaked whales.</title>
        <authorList>
            <person name="Morin P.A."/>
            <person name="Duchene S."/>
            <person name="Lee N."/>
            <person name="Durban J."/>
            <person name="Claridge D."/>
        </authorList>
    </citation>
    <scope>NUCLEOTIDE SEQUENCE</scope>
    <source>
        <strain evidence="23">SWFSC ID z0079893</strain>
        <strain evidence="24">SWFSC ID z0094591</strain>
    </source>
</reference>
<accession>M9ZY21</accession>
<feature type="transmembrane region" description="Helical" evidence="20">
    <location>
        <begin position="178"/>
        <end position="200"/>
    </location>
</feature>
<feature type="domain" description="Cytochrome b/b6 C-terminal region profile" evidence="22">
    <location>
        <begin position="210"/>
        <end position="379"/>
    </location>
</feature>
<evidence type="ECO:0000313" key="23">
    <source>
        <dbReference type="EMBL" id="AGK38012.1"/>
    </source>
</evidence>
<comment type="similarity">
    <text evidence="17 20">Belongs to the cytochrome b family.</text>
</comment>
<dbReference type="GO" id="GO:0005743">
    <property type="term" value="C:mitochondrial inner membrane"/>
    <property type="evidence" value="ECO:0007669"/>
    <property type="project" value="UniProtKB-SubCell"/>
</dbReference>
<evidence type="ECO:0000256" key="8">
    <source>
        <dbReference type="ARBA" id="ARBA00022692"/>
    </source>
</evidence>
<dbReference type="InterPro" id="IPR027387">
    <property type="entry name" value="Cytb/b6-like_sf"/>
</dbReference>
<evidence type="ECO:0000256" key="13">
    <source>
        <dbReference type="ARBA" id="ARBA00023004"/>
    </source>
</evidence>
<keyword evidence="16 20" id="KW-0472">Membrane</keyword>
<dbReference type="SUPFAM" id="SSF81648">
    <property type="entry name" value="a domain/subunit of cytochrome bc1 complex (Ubiquinol-cytochrome c reductase)"/>
    <property type="match status" value="1"/>
</dbReference>
<protein>
    <recommendedName>
        <fullName evidence="4 20">Cytochrome b</fullName>
    </recommendedName>
</protein>
<feature type="binding site" evidence="18">
    <location>
        <position position="201"/>
    </location>
    <ligand>
        <name>a ubiquinone</name>
        <dbReference type="ChEBI" id="CHEBI:16389"/>
    </ligand>
</feature>
<dbReference type="PIRSF" id="PIRSF038885">
    <property type="entry name" value="COB"/>
    <property type="match status" value="1"/>
</dbReference>
<comment type="subcellular location">
    <subcellularLocation>
        <location evidence="2">Mitochondrion inner membrane</location>
        <topology evidence="2">Multi-pass membrane protein</topology>
    </subcellularLocation>
</comment>
<feature type="transmembrane region" description="Helical" evidence="20">
    <location>
        <begin position="113"/>
        <end position="133"/>
    </location>
</feature>
<keyword evidence="9 19" id="KW-0479">Metal-binding</keyword>
<feature type="transmembrane region" description="Helical" evidence="20">
    <location>
        <begin position="288"/>
        <end position="308"/>
    </location>
</feature>
<comment type="function">
    <text evidence="1 20">Component of the ubiquinol-cytochrome c reductase complex (complex III or cytochrome b-c1 complex) that is part of the mitochondrial respiratory chain. The b-c1 complex mediates electron transfer from ubiquinol to cytochrome c. Contributes to the generation of a proton gradient across the mitochondrial membrane that is then used for ATP synthesis.</text>
</comment>
<dbReference type="InterPro" id="IPR005797">
    <property type="entry name" value="Cyt_b/b6_N"/>
</dbReference>
<evidence type="ECO:0000256" key="1">
    <source>
        <dbReference type="ARBA" id="ARBA00002566"/>
    </source>
</evidence>
<dbReference type="InterPro" id="IPR030689">
    <property type="entry name" value="Cytochrome_b"/>
</dbReference>
<dbReference type="InterPro" id="IPR005798">
    <property type="entry name" value="Cyt_b/b6_C"/>
</dbReference>
<keyword evidence="6 19" id="KW-0349">Heme</keyword>
<dbReference type="PANTHER" id="PTHR19271:SF16">
    <property type="entry name" value="CYTOCHROME B"/>
    <property type="match status" value="1"/>
</dbReference>
<dbReference type="Pfam" id="PF00033">
    <property type="entry name" value="Cytochrome_B"/>
    <property type="match status" value="1"/>
</dbReference>
<evidence type="ECO:0000256" key="11">
    <source>
        <dbReference type="ARBA" id="ARBA00022982"/>
    </source>
</evidence>
<dbReference type="InterPro" id="IPR048259">
    <property type="entry name" value="Cytochrome_b_N_euk/bac"/>
</dbReference>
<feature type="binding site" description="axial binding residue" evidence="19">
    <location>
        <position position="182"/>
    </location>
    <ligand>
        <name>heme b</name>
        <dbReference type="ChEBI" id="CHEBI:60344"/>
        <label>b562</label>
    </ligand>
    <ligandPart>
        <name>Fe</name>
        <dbReference type="ChEBI" id="CHEBI:18248"/>
    </ligandPart>
</feature>
<dbReference type="AlphaFoldDB" id="M9ZY21"/>
<keyword evidence="5 20" id="KW-0813">Transport</keyword>
<feature type="transmembrane region" description="Helical" evidence="20">
    <location>
        <begin position="77"/>
        <end position="98"/>
    </location>
</feature>
<evidence type="ECO:0000259" key="21">
    <source>
        <dbReference type="PROSITE" id="PS51002"/>
    </source>
</evidence>
<evidence type="ECO:0000313" key="24">
    <source>
        <dbReference type="EMBL" id="AGK38051.1"/>
    </source>
</evidence>
<sequence>MINIRKTHPLMKIINNAFIDLPTPSNISSWWNFGSLLGLCLIMQILTGLFLAMHYTPDTTTAFSSVAHICRDVNYGWIIRYLHANGASMFFICLYAHIGRGLYYGSYIFQETWNIGVILLLAVMATAFVGYVLPWGQMSFWGATVITNLLSAIPYIGTTLVEWIWGGFSVDKATLTRFFAFHFILPFIILALAAVHLLFLHETGSNNPTGIPSDMDKIPFHPYYTIKDILGALLLIVILLALTLFAPDLLGDPDNYTPANPLSTPAHIKPEWYFLFAYAILRSIPNKLGGVLALLLSILVLLFIPLLHTSKQRSMMFRPFSQFLFWLLVADFLTLTWIGGQPVEHPYMILGQLASILYFLLILVLMPIASLIENKLLKW</sequence>
<organism evidence="23">
    <name type="scientific">Ziphius cavirostris</name>
    <name type="common">Cuvier's beaked whale</name>
    <name type="synonym">Goose-beaked whale</name>
    <dbReference type="NCBI Taxonomy" id="9760"/>
    <lineage>
        <taxon>Eukaryota</taxon>
        <taxon>Metazoa</taxon>
        <taxon>Chordata</taxon>
        <taxon>Craniata</taxon>
        <taxon>Vertebrata</taxon>
        <taxon>Euteleostomi</taxon>
        <taxon>Mammalia</taxon>
        <taxon>Eutheria</taxon>
        <taxon>Laurasiatheria</taxon>
        <taxon>Artiodactyla</taxon>
        <taxon>Whippomorpha</taxon>
        <taxon>Cetacea</taxon>
        <taxon>Odontoceti</taxon>
        <taxon>Ziphiidae</taxon>
        <taxon>Ziphius</taxon>
    </lineage>
</organism>
<evidence type="ECO:0000256" key="2">
    <source>
        <dbReference type="ARBA" id="ARBA00004448"/>
    </source>
</evidence>
<dbReference type="EMBL" id="KC776700">
    <property type="protein sequence ID" value="AGK38012.1"/>
    <property type="molecule type" value="Genomic_DNA"/>
</dbReference>
<name>M9ZY21_ZIPCA</name>
<dbReference type="GO" id="GO:0016491">
    <property type="term" value="F:oxidoreductase activity"/>
    <property type="evidence" value="ECO:0007669"/>
    <property type="project" value="UniProtKB-UniRule"/>
</dbReference>
<dbReference type="Pfam" id="PF00032">
    <property type="entry name" value="Cytochrom_B_C"/>
    <property type="match status" value="1"/>
</dbReference>
<evidence type="ECO:0000256" key="16">
    <source>
        <dbReference type="ARBA" id="ARBA00023136"/>
    </source>
</evidence>
<keyword evidence="15 20" id="KW-0496">Mitochondrion</keyword>
<dbReference type="InterPro" id="IPR048260">
    <property type="entry name" value="Cytochrome_b_C_euk/bac"/>
</dbReference>
<feature type="binding site" description="axial binding residue" evidence="19">
    <location>
        <position position="97"/>
    </location>
    <ligand>
        <name>heme b</name>
        <dbReference type="ChEBI" id="CHEBI:60344"/>
        <label>b566</label>
    </ligand>
    <ligandPart>
        <name>Fe</name>
        <dbReference type="ChEBI" id="CHEBI:18248"/>
    </ligandPart>
</feature>
<keyword evidence="7 20" id="KW-0679">Respiratory chain</keyword>
<evidence type="ECO:0000256" key="18">
    <source>
        <dbReference type="PIRSR" id="PIRSR038885-1"/>
    </source>
</evidence>
<evidence type="ECO:0000256" key="20">
    <source>
        <dbReference type="RuleBase" id="RU362117"/>
    </source>
</evidence>
<keyword evidence="10" id="KW-0999">Mitochondrion inner membrane</keyword>
<proteinExistence type="inferred from homology"/>
<feature type="transmembrane region" description="Helical" evidence="20">
    <location>
        <begin position="30"/>
        <end position="56"/>
    </location>
</feature>
<evidence type="ECO:0000256" key="17">
    <source>
        <dbReference type="ARBA" id="ARBA00061233"/>
    </source>
</evidence>
<dbReference type="GO" id="GO:0006122">
    <property type="term" value="P:mitochondrial electron transport, ubiquinol to cytochrome c"/>
    <property type="evidence" value="ECO:0007669"/>
    <property type="project" value="UniProtKB-ARBA"/>
</dbReference>
<evidence type="ECO:0000256" key="7">
    <source>
        <dbReference type="ARBA" id="ARBA00022660"/>
    </source>
</evidence>
<keyword evidence="14" id="KW-0830">Ubiquinone</keyword>
<evidence type="ECO:0000256" key="19">
    <source>
        <dbReference type="PIRSR" id="PIRSR038885-2"/>
    </source>
</evidence>
<comment type="subunit">
    <text evidence="3">The cytochrome bc1 complex contains 11 subunits: 3 respiratory subunits (MT-CYB, CYC1 and UQCRFS1), 2 core proteins (UQCRC1 and UQCRC2) and 6 low-molecular weight proteins (UQCRH/QCR6, UQCRB/QCR7, UQCRQ/QCR8, UQCR10/QCR9, UQCR11/QCR10 and a cleavage product of UQCRFS1). This cytochrome bc1 complex then forms a dimer.</text>
</comment>
<evidence type="ECO:0000259" key="22">
    <source>
        <dbReference type="PROSITE" id="PS51003"/>
    </source>
</evidence>
<feature type="transmembrane region" description="Helical" evidence="20">
    <location>
        <begin position="350"/>
        <end position="372"/>
    </location>
</feature>
<feature type="domain" description="Cytochrome b/b6 N-terminal region profile" evidence="21">
    <location>
        <begin position="1"/>
        <end position="209"/>
    </location>
</feature>
<dbReference type="GO" id="GO:0046872">
    <property type="term" value="F:metal ion binding"/>
    <property type="evidence" value="ECO:0007669"/>
    <property type="project" value="UniProtKB-UniRule"/>
</dbReference>